<organism evidence="2">
    <name type="scientific">uncultured Solirubrobacteraceae bacterium</name>
    <dbReference type="NCBI Taxonomy" id="1162706"/>
    <lineage>
        <taxon>Bacteria</taxon>
        <taxon>Bacillati</taxon>
        <taxon>Actinomycetota</taxon>
        <taxon>Thermoleophilia</taxon>
        <taxon>Solirubrobacterales</taxon>
        <taxon>Solirubrobacteraceae</taxon>
        <taxon>environmental samples</taxon>
    </lineage>
</organism>
<dbReference type="SUPFAM" id="SSF53756">
    <property type="entry name" value="UDP-Glycosyltransferase/glycogen phosphorylase"/>
    <property type="match status" value="1"/>
</dbReference>
<sequence length="361" mass="38386">MTQSQTTDAPVPGPRLDGLTVAIAAISFGGGGAERQAALWGHAVAARGAEVLLLSLEETRNGYALPPSARLLTVGKQRRRDTLKALRHLRKLAQLSDVVVAFQPYMGLLCTLAGLRDVVIVTGQDPRFFADTSRVPTSLFRLAFGRARAATAPSAGLIDCHRAARLNPGGPWLHVPNIVDESAVAGADSRSGVLFVGRLVAEKQPSLALRAAAAAGLPISFLGTGPLLEDLRAEARRLGAESSVRFLGFDPEPWKHYAGHRVLVVTSRYETFANVIVEALATGMPVVSVDCDFGPREILRGARFSRLVPEDESTIAQALAAVAGRPPTAEERLECEMIAGRYHREALEPSIADAVRAGLAA</sequence>
<protein>
    <recommendedName>
        <fullName evidence="1">Glycosyl transferase family 1 domain-containing protein</fullName>
    </recommendedName>
</protein>
<dbReference type="PANTHER" id="PTHR12526">
    <property type="entry name" value="GLYCOSYLTRANSFERASE"/>
    <property type="match status" value="1"/>
</dbReference>
<feature type="domain" description="Glycosyl transferase family 1" evidence="1">
    <location>
        <begin position="193"/>
        <end position="303"/>
    </location>
</feature>
<dbReference type="InterPro" id="IPR001296">
    <property type="entry name" value="Glyco_trans_1"/>
</dbReference>
<dbReference type="Gene3D" id="3.40.50.2000">
    <property type="entry name" value="Glycogen Phosphorylase B"/>
    <property type="match status" value="2"/>
</dbReference>
<reference evidence="2" key="1">
    <citation type="submission" date="2020-02" db="EMBL/GenBank/DDBJ databases">
        <authorList>
            <person name="Meier V. D."/>
        </authorList>
    </citation>
    <scope>NUCLEOTIDE SEQUENCE</scope>
    <source>
        <strain evidence="2">AVDCRST_MAG38</strain>
    </source>
</reference>
<dbReference type="AlphaFoldDB" id="A0A6J4RGH0"/>
<evidence type="ECO:0000313" key="2">
    <source>
        <dbReference type="EMBL" id="CAA9465231.1"/>
    </source>
</evidence>
<dbReference type="EMBL" id="CADCVJ010000040">
    <property type="protein sequence ID" value="CAA9465231.1"/>
    <property type="molecule type" value="Genomic_DNA"/>
</dbReference>
<dbReference type="Pfam" id="PF00534">
    <property type="entry name" value="Glycos_transf_1"/>
    <property type="match status" value="1"/>
</dbReference>
<accession>A0A6J4RGH0</accession>
<evidence type="ECO:0000259" key="1">
    <source>
        <dbReference type="Pfam" id="PF00534"/>
    </source>
</evidence>
<name>A0A6J4RGH0_9ACTN</name>
<proteinExistence type="predicted"/>
<gene>
    <name evidence="2" type="ORF">AVDCRST_MAG38-781</name>
</gene>